<dbReference type="InterPro" id="IPR011990">
    <property type="entry name" value="TPR-like_helical_dom_sf"/>
</dbReference>
<feature type="repeat" description="PPR" evidence="2">
    <location>
        <begin position="787"/>
        <end position="821"/>
    </location>
</feature>
<dbReference type="InterPro" id="IPR002885">
    <property type="entry name" value="PPR_rpt"/>
</dbReference>
<feature type="repeat" description="PPR" evidence="2">
    <location>
        <begin position="396"/>
        <end position="431"/>
    </location>
</feature>
<dbReference type="Pfam" id="PF01535">
    <property type="entry name" value="PPR"/>
    <property type="match status" value="3"/>
</dbReference>
<evidence type="ECO:0008006" key="5">
    <source>
        <dbReference type="Google" id="ProtNLM"/>
    </source>
</evidence>
<protein>
    <recommendedName>
        <fullName evidence="5">Pentacotripeptide-repeat region of PRORP domain-containing protein</fullName>
    </recommendedName>
</protein>
<keyword evidence="4" id="KW-1185">Reference proteome</keyword>
<dbReference type="SUPFAM" id="SSF48452">
    <property type="entry name" value="TPR-like"/>
    <property type="match status" value="2"/>
</dbReference>
<dbReference type="PANTHER" id="PTHR46128">
    <property type="entry name" value="MITOCHONDRIAL GROUP I INTRON SPLICING FACTOR CCM1"/>
    <property type="match status" value="1"/>
</dbReference>
<feature type="repeat" description="PPR" evidence="2">
    <location>
        <begin position="361"/>
        <end position="395"/>
    </location>
</feature>
<feature type="repeat" description="PPR" evidence="2">
    <location>
        <begin position="892"/>
        <end position="926"/>
    </location>
</feature>
<feature type="repeat" description="PPR" evidence="2">
    <location>
        <begin position="1002"/>
        <end position="1036"/>
    </location>
</feature>
<proteinExistence type="inferred from homology"/>
<name>A0AAV8UKK7_9RHOD</name>
<feature type="repeat" description="PPR" evidence="2">
    <location>
        <begin position="715"/>
        <end position="749"/>
    </location>
</feature>
<evidence type="ECO:0000313" key="3">
    <source>
        <dbReference type="EMBL" id="KAJ8903036.1"/>
    </source>
</evidence>
<feature type="repeat" description="PPR" evidence="2">
    <location>
        <begin position="610"/>
        <end position="644"/>
    </location>
</feature>
<dbReference type="PANTHER" id="PTHR46128:SF329">
    <property type="entry name" value="MITOCHONDRIAL GROUP I INTRON SPLICING FACTOR DMR1"/>
    <property type="match status" value="1"/>
</dbReference>
<feature type="repeat" description="PPR" evidence="2">
    <location>
        <begin position="467"/>
        <end position="501"/>
    </location>
</feature>
<dbReference type="InterPro" id="IPR050872">
    <property type="entry name" value="PPR_P_subfamily"/>
</dbReference>
<dbReference type="Pfam" id="PF13041">
    <property type="entry name" value="PPR_2"/>
    <property type="match status" value="2"/>
</dbReference>
<evidence type="ECO:0000256" key="1">
    <source>
        <dbReference type="ARBA" id="ARBA00007626"/>
    </source>
</evidence>
<feature type="repeat" description="PPR" evidence="2">
    <location>
        <begin position="931"/>
        <end position="966"/>
    </location>
</feature>
<comment type="similarity">
    <text evidence="1">Belongs to the PPR family. P subfamily.</text>
</comment>
<dbReference type="PROSITE" id="PS51375">
    <property type="entry name" value="PPR"/>
    <property type="match status" value="14"/>
</dbReference>
<dbReference type="Gene3D" id="1.25.40.10">
    <property type="entry name" value="Tetratricopeptide repeat domain"/>
    <property type="match status" value="9"/>
</dbReference>
<dbReference type="EMBL" id="JAMWBK010000008">
    <property type="protein sequence ID" value="KAJ8903036.1"/>
    <property type="molecule type" value="Genomic_DNA"/>
</dbReference>
<dbReference type="Pfam" id="PF13812">
    <property type="entry name" value="PPR_3"/>
    <property type="match status" value="5"/>
</dbReference>
<gene>
    <name evidence="3" type="ORF">NDN08_006351</name>
</gene>
<reference evidence="3 4" key="1">
    <citation type="journal article" date="2023" name="Nat. Commun.">
        <title>Origin of minicircular mitochondrial genomes in red algae.</title>
        <authorList>
            <person name="Lee Y."/>
            <person name="Cho C.H."/>
            <person name="Lee Y.M."/>
            <person name="Park S.I."/>
            <person name="Yang J.H."/>
            <person name="West J.A."/>
            <person name="Bhattacharya D."/>
            <person name="Yoon H.S."/>
        </authorList>
    </citation>
    <scope>NUCLEOTIDE SEQUENCE [LARGE SCALE GENOMIC DNA]</scope>
    <source>
        <strain evidence="3 4">CCMP1338</strain>
        <tissue evidence="3">Whole cell</tissue>
    </source>
</reference>
<feature type="repeat" description="PPR" evidence="2">
    <location>
        <begin position="502"/>
        <end position="537"/>
    </location>
</feature>
<organism evidence="3 4">
    <name type="scientific">Rhodosorus marinus</name>
    <dbReference type="NCBI Taxonomy" id="101924"/>
    <lineage>
        <taxon>Eukaryota</taxon>
        <taxon>Rhodophyta</taxon>
        <taxon>Stylonematophyceae</taxon>
        <taxon>Stylonematales</taxon>
        <taxon>Stylonemataceae</taxon>
        <taxon>Rhodosorus</taxon>
    </lineage>
</organism>
<dbReference type="Pfam" id="PF12854">
    <property type="entry name" value="PPR_1"/>
    <property type="match status" value="1"/>
</dbReference>
<evidence type="ECO:0000256" key="2">
    <source>
        <dbReference type="PROSITE-ProRule" id="PRU00708"/>
    </source>
</evidence>
<feature type="repeat" description="PPR" evidence="2">
    <location>
        <begin position="822"/>
        <end position="856"/>
    </location>
</feature>
<feature type="repeat" description="PPR" evidence="2">
    <location>
        <begin position="432"/>
        <end position="466"/>
    </location>
</feature>
<dbReference type="Proteomes" id="UP001157974">
    <property type="component" value="Unassembled WGS sequence"/>
</dbReference>
<dbReference type="NCBIfam" id="TIGR00756">
    <property type="entry name" value="PPR"/>
    <property type="match status" value="8"/>
</dbReference>
<feature type="repeat" description="PPR" evidence="2">
    <location>
        <begin position="326"/>
        <end position="360"/>
    </location>
</feature>
<accession>A0AAV8UKK7</accession>
<sequence>MGGNKMNFDCLQVSVSCGLSFTSSGELLGLGQVHGGQRRQVCESSGRNVRGRVYMVAKSQKPKFSPLPRDPLPDDGAFLPIDIIDEDEIGPSKDPRRRERKRRKNEKPIGYREYIKKIRSCYKTWKKYRGTYGIQELLVKLSYGLNVDWRNSMNVKALRRKFRAWRARGGAPSEEEYKEAVKMVTDATITQEQIELGHRVVEALQSVKTWQRTEKMPDLESLREILIDLAQCGAYKEMRQVIKEMLRQDREVDAEMFFCLIHACVLGDHMEGAAATLKRMKSRKTIPTVYMYNYIIRAWSYSRELRFFRLTRTFEVEMKNRKIEPNIETYEVIFDGYAKTNNLKDAPRTWETMRRRRVDPSVECYNGYMDCHAGRGDVLACKSLWNEMTQRGLEPNANSYGALIRAYANAGEFDDAREIEREMMEDRGFRPTLKSHNAMICAYAKIGDMEGSIARFKELRNSAVTPSLETYGLMVAGYAESGDVERAIAVYRHVLDRGMKPNLAMYNAVLSALALAGRYEEAKKFILKFRKGRRVTPDDYSLKHLIDACANAGFLGGAKDAFHTTQMILRLRPVLLTWNSMLRACALCDDLEATQLFFKKLKRNKRSRENSESYNWVVVAYARARKFQEMDSMLDTMVRAGFSRNLESSKAMVKAFRVVDDLERASEAFEEMMRQRITPDAEICNEMIEMFLEHEELERALSVFVDMQQVDVAPDTRTYNALIKVQTERRAMVEVLAVHEEMRLRKVKPDTETYCNRIAAFGAFGDLYNAVGVFLETEVEDAVVPTNTRIYAALINAHAINNALSGAVETFARMRKRGLKPDSVSYTALIDAYSRCGDGLSAVRAFREMEHLNLSLSESSYATVVKAHGRMKDLPNAKRFYEELLLAQVRETTEVINSLIFVHCQVGNPDEALALLRRMQEREQVPKLKPDGESFELVLTALCNEGRVEEAEKLFEEMITRQRLKPSREAFVAIMGGYAARGDVASIRSRVEEMRSYDRVIAEEPYAALISAHRHAGDLASAEAVLEEQRENGVEPGRLSYRELVRGYSDQGIVDEALKHFEKMNESDEQNEGMTPIECIYEDLLGAFLNAGRHEELNQLFERMREDVRVQVTLRALGLLLRSKRESEAHDEVESVFAGISKHDVNCWNEVLQSRAERGHWGGVMSGFINMQAEDVVADCESYRILTSAHHSADDVDGVVWSVRKWGESGEAMDVEFIEEIISATHELQGKLDARQVWKEASRWMPTTSVSFEESLGQITEEEKLLEMASRLEEEAMAEKGIEIEREMLEASS</sequence>
<feature type="repeat" description="PPR" evidence="2">
    <location>
        <begin position="680"/>
        <end position="714"/>
    </location>
</feature>
<comment type="caution">
    <text evidence="3">The sequence shown here is derived from an EMBL/GenBank/DDBJ whole genome shotgun (WGS) entry which is preliminary data.</text>
</comment>
<evidence type="ECO:0000313" key="4">
    <source>
        <dbReference type="Proteomes" id="UP001157974"/>
    </source>
</evidence>